<dbReference type="Pfam" id="PF07120">
    <property type="entry name" value="DUF1376"/>
    <property type="match status" value="1"/>
</dbReference>
<feature type="compositionally biased region" description="Basic and acidic residues" evidence="1">
    <location>
        <begin position="106"/>
        <end position="117"/>
    </location>
</feature>
<organism evidence="2 3">
    <name type="scientific">Achromobacter marplatensis</name>
    <dbReference type="NCBI Taxonomy" id="470868"/>
    <lineage>
        <taxon>Bacteria</taxon>
        <taxon>Pseudomonadati</taxon>
        <taxon>Pseudomonadota</taxon>
        <taxon>Betaproteobacteria</taxon>
        <taxon>Burkholderiales</taxon>
        <taxon>Alcaligenaceae</taxon>
        <taxon>Achromobacter</taxon>
    </lineage>
</organism>
<evidence type="ECO:0000256" key="1">
    <source>
        <dbReference type="SAM" id="MobiDB-lite"/>
    </source>
</evidence>
<dbReference type="GeneID" id="99734399"/>
<evidence type="ECO:0000313" key="2">
    <source>
        <dbReference type="EMBL" id="RBP10474.1"/>
    </source>
</evidence>
<feature type="compositionally biased region" description="Polar residues" evidence="1">
    <location>
        <begin position="125"/>
        <end position="147"/>
    </location>
</feature>
<dbReference type="EMBL" id="QNRM01000027">
    <property type="protein sequence ID" value="RBP10474.1"/>
    <property type="molecule type" value="Genomic_DNA"/>
</dbReference>
<dbReference type="Proteomes" id="UP000252124">
    <property type="component" value="Unassembled WGS sequence"/>
</dbReference>
<evidence type="ECO:0000313" key="3">
    <source>
        <dbReference type="Proteomes" id="UP000252124"/>
    </source>
</evidence>
<comment type="caution">
    <text evidence="2">The sequence shown here is derived from an EMBL/GenBank/DDBJ whole genome shotgun (WGS) entry which is preliminary data.</text>
</comment>
<proteinExistence type="predicted"/>
<sequence>MNYYSHNIGDYAQATMHLSLVEDAIYSRLLRRYYAEEQPIVDDMQQVCRWVGARSEEEREAVKLVLGEFFTLANGYWHNKRADAEIAAYHVKADTAKANGKRGGRPRKEGGNPDKPSRFSVGSEIESNPNPGETGSKANQEPRTNNQETKEHPPTPRKRGNGFDAAAIELPDWLDREDWQSWVADRKDRKKPVTEEGAKRQLQQLAAYLAEGHQPSDVIANSIAGGYQGLFPPRAQARASPSTITQTNAKWMEKLWSDPQPEMRDMGTFDASTGQPV</sequence>
<dbReference type="InterPro" id="IPR010781">
    <property type="entry name" value="DUF1376"/>
</dbReference>
<reference evidence="2 3" key="1">
    <citation type="submission" date="2018-06" db="EMBL/GenBank/DDBJ databases">
        <title>Genomic Encyclopedia of Type Strains, Phase III (KMG-III): the genomes of soil and plant-associated and newly described type strains.</title>
        <authorList>
            <person name="Whitman W."/>
        </authorList>
    </citation>
    <scope>NUCLEOTIDE SEQUENCE [LARGE SCALE GENOMIC DNA]</scope>
    <source>
        <strain evidence="2 3">CECT 7342</strain>
    </source>
</reference>
<protein>
    <submittedName>
        <fullName evidence="2">Uncharacterized protein YdaU (DUF1376 family)</fullName>
    </submittedName>
</protein>
<accession>A0ABX9FUV5</accession>
<feature type="compositionally biased region" description="Basic and acidic residues" evidence="1">
    <location>
        <begin position="258"/>
        <end position="267"/>
    </location>
</feature>
<feature type="region of interest" description="Disordered" evidence="1">
    <location>
        <begin position="96"/>
        <end position="163"/>
    </location>
</feature>
<feature type="region of interest" description="Disordered" evidence="1">
    <location>
        <begin position="258"/>
        <end position="277"/>
    </location>
</feature>
<keyword evidence="3" id="KW-1185">Reference proteome</keyword>
<name>A0ABX9FUV5_9BURK</name>
<dbReference type="RefSeq" id="WP_088591572.1">
    <property type="nucleotide sequence ID" value="NZ_CADIJU010000034.1"/>
</dbReference>
<gene>
    <name evidence="2" type="ORF">DFP87_12738</name>
</gene>